<comment type="caution">
    <text evidence="1">The sequence shown here is derived from an EMBL/GenBank/DDBJ whole genome shotgun (WGS) entry which is preliminary data.</text>
</comment>
<proteinExistence type="predicted"/>
<dbReference type="PANTHER" id="PTHR33067:SF9">
    <property type="entry name" value="RNA-DIRECTED DNA POLYMERASE"/>
    <property type="match status" value="1"/>
</dbReference>
<evidence type="ECO:0000313" key="1">
    <source>
        <dbReference type="EMBL" id="KAL0352193.1"/>
    </source>
</evidence>
<dbReference type="AlphaFoldDB" id="A0AAW2PB92"/>
<name>A0AAW2PB92_9LAMI</name>
<dbReference type="EMBL" id="JACGWM010000009">
    <property type="protein sequence ID" value="KAL0352193.1"/>
    <property type="molecule type" value="Genomic_DNA"/>
</dbReference>
<dbReference type="PANTHER" id="PTHR33067">
    <property type="entry name" value="RNA-DIRECTED DNA POLYMERASE-RELATED"/>
    <property type="match status" value="1"/>
</dbReference>
<dbReference type="InterPro" id="IPR021109">
    <property type="entry name" value="Peptidase_aspartic_dom_sf"/>
</dbReference>
<protein>
    <submittedName>
        <fullName evidence="1">Uncharacterized protein</fullName>
    </submittedName>
</protein>
<accession>A0AAW2PB92</accession>
<organism evidence="1">
    <name type="scientific">Sesamum calycinum</name>
    <dbReference type="NCBI Taxonomy" id="2727403"/>
    <lineage>
        <taxon>Eukaryota</taxon>
        <taxon>Viridiplantae</taxon>
        <taxon>Streptophyta</taxon>
        <taxon>Embryophyta</taxon>
        <taxon>Tracheophyta</taxon>
        <taxon>Spermatophyta</taxon>
        <taxon>Magnoliopsida</taxon>
        <taxon>eudicotyledons</taxon>
        <taxon>Gunneridae</taxon>
        <taxon>Pentapetalae</taxon>
        <taxon>asterids</taxon>
        <taxon>lamiids</taxon>
        <taxon>Lamiales</taxon>
        <taxon>Pedaliaceae</taxon>
        <taxon>Sesamum</taxon>
    </lineage>
</organism>
<dbReference type="Gene3D" id="2.40.70.10">
    <property type="entry name" value="Acid Proteases"/>
    <property type="match status" value="1"/>
</dbReference>
<reference evidence="1" key="2">
    <citation type="journal article" date="2024" name="Plant">
        <title>Genomic evolution and insights into agronomic trait innovations of Sesamum species.</title>
        <authorList>
            <person name="Miao H."/>
            <person name="Wang L."/>
            <person name="Qu L."/>
            <person name="Liu H."/>
            <person name="Sun Y."/>
            <person name="Le M."/>
            <person name="Wang Q."/>
            <person name="Wei S."/>
            <person name="Zheng Y."/>
            <person name="Lin W."/>
            <person name="Duan Y."/>
            <person name="Cao H."/>
            <person name="Xiong S."/>
            <person name="Wang X."/>
            <person name="Wei L."/>
            <person name="Li C."/>
            <person name="Ma Q."/>
            <person name="Ju M."/>
            <person name="Zhao R."/>
            <person name="Li G."/>
            <person name="Mu C."/>
            <person name="Tian Q."/>
            <person name="Mei H."/>
            <person name="Zhang T."/>
            <person name="Gao T."/>
            <person name="Zhang H."/>
        </authorList>
    </citation>
    <scope>NUCLEOTIDE SEQUENCE</scope>
    <source>
        <strain evidence="1">KEN8</strain>
    </source>
</reference>
<gene>
    <name evidence="1" type="ORF">Scaly_1608000</name>
</gene>
<reference evidence="1" key="1">
    <citation type="submission" date="2020-06" db="EMBL/GenBank/DDBJ databases">
        <authorList>
            <person name="Li T."/>
            <person name="Hu X."/>
            <person name="Zhang T."/>
            <person name="Song X."/>
            <person name="Zhang H."/>
            <person name="Dai N."/>
            <person name="Sheng W."/>
            <person name="Hou X."/>
            <person name="Wei L."/>
        </authorList>
    </citation>
    <scope>NUCLEOTIDE SEQUENCE</scope>
    <source>
        <strain evidence="1">KEN8</strain>
        <tissue evidence="1">Leaf</tissue>
    </source>
</reference>
<sequence length="109" mass="12688">MPYSMFEKLKMHELTSTIITLQLVDRSFKYLRGIVEDVLVKVSKFIIHVDLIVLDMEEDKNMPLILGRPFLATSRALIDVQKGQLALRVNDEHVVFNVFRPLKYAQERA</sequence>